<name>A0ABX1AMW6_9ACTN</name>
<evidence type="ECO:0000313" key="6">
    <source>
        <dbReference type="Proteomes" id="UP000746503"/>
    </source>
</evidence>
<keyword evidence="3 4" id="KW-0732">Signal</keyword>
<dbReference type="PROSITE" id="PS51257">
    <property type="entry name" value="PROKAR_LIPOPROTEIN"/>
    <property type="match status" value="1"/>
</dbReference>
<gene>
    <name evidence="5" type="ORF">HCJ92_12010</name>
</gene>
<protein>
    <submittedName>
        <fullName evidence="5">Extracellular solute-binding protein</fullName>
    </submittedName>
</protein>
<comment type="caution">
    <text evidence="5">The sequence shown here is derived from an EMBL/GenBank/DDBJ whole genome shotgun (WGS) entry which is preliminary data.</text>
</comment>
<accession>A0ABX1AMW6</accession>
<keyword evidence="2" id="KW-0813">Transport</keyword>
<proteinExistence type="inferred from homology"/>
<sequence length="426" mass="45307">MKRKLIAAIGVAAMAASVAACGTGDDGGSSNGGGGGSDDAITVWLMTGSAPDAWLEELNTAFEDEHGVEVNVEIQEWNGIQERVTTALSEDGTVDVLELGNTQTPAFAATTGLADLTDLKGDLGYDDWFQGPIATAELDGQLYAAPWYTANRAVIYDKDVWEEAGAEVPTTREELVEALQLIEDNTEAQPIYLPGQSYYVLGGFLWDEGGDFAVEDGDGWVGGLNTPEGEAAMAYYQELQSFSDSPTDNDEASPQQATEVIPQSEIATWIGLPWEADGAIEALTEAGRDANLGYFPIPGKTADEPGSVFLGGSNLAVAERGGNKDMGVEWLKMATSAEWMTKFAEATPMLPNQEAALPEAEEGSFVEVMGRAADYGNFPPLVTGWANVEVLPNPIKEMMTAVLNGEDHADAAETADAEITERINRD</sequence>
<reference evidence="5 6" key="1">
    <citation type="submission" date="2020-03" db="EMBL/GenBank/DDBJ databases">
        <title>Draft genome of Streptomyces sp. ventii, isolated from the Axial Seamount in the Pacific Ocean, and resequencing of the two type strains Streptomyces lonarensis strain NCL 716 and Streptomyces bohaiensis strain 11A07.</title>
        <authorList>
            <person name="Loughran R.M."/>
            <person name="Pfannmuller K.M."/>
            <person name="Wasson B.J."/>
            <person name="Deadmond M.C."/>
            <person name="Paddock B.E."/>
            <person name="Koyack M.J."/>
            <person name="Gallegos D.A."/>
            <person name="Mitchell E.A."/>
            <person name="Ushijima B."/>
            <person name="Saw J.H."/>
            <person name="Mcphail K.L."/>
            <person name="Videau P."/>
        </authorList>
    </citation>
    <scope>NUCLEOTIDE SEQUENCE [LARGE SCALE GENOMIC DNA]</scope>
    <source>
        <strain evidence="6">5675061</strain>
    </source>
</reference>
<keyword evidence="6" id="KW-1185">Reference proteome</keyword>
<evidence type="ECO:0000256" key="4">
    <source>
        <dbReference type="SAM" id="SignalP"/>
    </source>
</evidence>
<evidence type="ECO:0000256" key="2">
    <source>
        <dbReference type="ARBA" id="ARBA00022448"/>
    </source>
</evidence>
<dbReference type="RefSeq" id="WP_167933514.1">
    <property type="nucleotide sequence ID" value="NZ_JAAVJB010000081.1"/>
</dbReference>
<dbReference type="EMBL" id="JAAVJB010000081">
    <property type="protein sequence ID" value="NJP66996.1"/>
    <property type="molecule type" value="Genomic_DNA"/>
</dbReference>
<dbReference type="PANTHER" id="PTHR30061">
    <property type="entry name" value="MALTOSE-BINDING PERIPLASMIC PROTEIN"/>
    <property type="match status" value="1"/>
</dbReference>
<comment type="similarity">
    <text evidence="1">Belongs to the bacterial solute-binding protein 1 family.</text>
</comment>
<dbReference type="PANTHER" id="PTHR30061:SF50">
    <property type="entry name" value="MALTOSE_MALTODEXTRIN-BINDING PERIPLASMIC PROTEIN"/>
    <property type="match status" value="1"/>
</dbReference>
<organism evidence="5 6">
    <name type="scientific">Streptomyces spiramenti</name>
    <dbReference type="NCBI Taxonomy" id="2720606"/>
    <lineage>
        <taxon>Bacteria</taxon>
        <taxon>Bacillati</taxon>
        <taxon>Actinomycetota</taxon>
        <taxon>Actinomycetes</taxon>
        <taxon>Kitasatosporales</taxon>
        <taxon>Streptomycetaceae</taxon>
        <taxon>Streptomyces</taxon>
    </lineage>
</organism>
<feature type="signal peptide" evidence="4">
    <location>
        <begin position="1"/>
        <end position="20"/>
    </location>
</feature>
<feature type="chain" id="PRO_5046403585" evidence="4">
    <location>
        <begin position="21"/>
        <end position="426"/>
    </location>
</feature>
<evidence type="ECO:0000256" key="1">
    <source>
        <dbReference type="ARBA" id="ARBA00008520"/>
    </source>
</evidence>
<evidence type="ECO:0000256" key="3">
    <source>
        <dbReference type="ARBA" id="ARBA00022729"/>
    </source>
</evidence>
<dbReference type="Proteomes" id="UP000746503">
    <property type="component" value="Unassembled WGS sequence"/>
</dbReference>
<dbReference type="Gene3D" id="3.40.190.10">
    <property type="entry name" value="Periplasmic binding protein-like II"/>
    <property type="match status" value="2"/>
</dbReference>
<dbReference type="InterPro" id="IPR006059">
    <property type="entry name" value="SBP"/>
</dbReference>
<dbReference type="SUPFAM" id="SSF53850">
    <property type="entry name" value="Periplasmic binding protein-like II"/>
    <property type="match status" value="1"/>
</dbReference>
<dbReference type="Pfam" id="PF01547">
    <property type="entry name" value="SBP_bac_1"/>
    <property type="match status" value="1"/>
</dbReference>
<evidence type="ECO:0000313" key="5">
    <source>
        <dbReference type="EMBL" id="NJP66996.1"/>
    </source>
</evidence>